<organism evidence="1 2">
    <name type="scientific">Tetragenococcus osmophilus</name>
    <dbReference type="NCBI Taxonomy" id="526944"/>
    <lineage>
        <taxon>Bacteria</taxon>
        <taxon>Bacillati</taxon>
        <taxon>Bacillota</taxon>
        <taxon>Bacilli</taxon>
        <taxon>Lactobacillales</taxon>
        <taxon>Enterococcaceae</taxon>
        <taxon>Tetragenococcus</taxon>
    </lineage>
</organism>
<accession>A0AA38CYY2</accession>
<comment type="caution">
    <text evidence="1">The sequence shown here is derived from an EMBL/GenBank/DDBJ whole genome shotgun (WGS) entry which is preliminary data.</text>
</comment>
<dbReference type="Proteomes" id="UP001157039">
    <property type="component" value="Unassembled WGS sequence"/>
</dbReference>
<gene>
    <name evidence="1" type="ORF">GCM10025885_17040</name>
</gene>
<protein>
    <submittedName>
        <fullName evidence="1">Uncharacterized protein</fullName>
    </submittedName>
</protein>
<reference evidence="1 2" key="1">
    <citation type="journal article" date="2014" name="Int. J. Syst. Evol. Microbiol.">
        <title>Complete genome sequence of Corynebacterium casei LMG S-19264T (=DSM 44701T), isolated from a smear-ripened cheese.</title>
        <authorList>
            <consortium name="US DOE Joint Genome Institute (JGI-PGF)"/>
            <person name="Walter F."/>
            <person name="Albersmeier A."/>
            <person name="Kalinowski J."/>
            <person name="Ruckert C."/>
        </authorList>
    </citation>
    <scope>NUCLEOTIDE SEQUENCE [LARGE SCALE GENOMIC DNA]</scope>
    <source>
        <strain evidence="1 2">NBRC 114545</strain>
    </source>
</reference>
<dbReference type="EMBL" id="BSUW01000001">
    <property type="protein sequence ID" value="GMA72655.1"/>
    <property type="molecule type" value="Genomic_DNA"/>
</dbReference>
<evidence type="ECO:0000313" key="1">
    <source>
        <dbReference type="EMBL" id="GMA72655.1"/>
    </source>
</evidence>
<name>A0AA38CYY2_9ENTE</name>
<proteinExistence type="predicted"/>
<sequence>MRKWKLWQKVVGIVLISLLMIFGAAAFYLKQNTYTATSAAQKKANKPYMKKITTSIRMQERINLVLFFIREH</sequence>
<evidence type="ECO:0000313" key="2">
    <source>
        <dbReference type="Proteomes" id="UP001157039"/>
    </source>
</evidence>
<dbReference type="AlphaFoldDB" id="A0AA38CYY2"/>